<sequence>MKYPYVSFMDLLIIFTHRFTNLEGVSAFEVNDLNVSLKNPNFINFFENWISNPFSVSPNFAASTSLTYMVISNSLHEHNALIMYLNQGYHAVISGLLKKELRKKHHILNSLTVIISISGSSGTTGTNTKSISSSSTMTLNTVVDSIAHKISEYNCRKRDSFLFISSSEDILLKRVYHTKVVDGLRDKMGYALDTSRLYVDPLIYNNGTPVPVQISEISRRPAFAYNLRGRHFRMSGCPEIPPYQFFVSKPPKTVLDGAHHRIFAVSAVHFNFTVEIIYREGEGYGTLLQNGTWTGMIGNLIYPERGFDFAIALGHLYSLYDVFDFASTCAYASIIFAHGQQQQNSEIPWQALLYPFKLNLWILIGLAYFTVSGAIALILFLQQHNNDERNKIYLSLAIPYMIAMEQTIHVKEGLKTVAILWLTLTIITGTAYRSNLVSFLTFPIAAHLPRTFSELAGRRDYKIMLNTIGAVEVLFLESSESPTIREIHKRIHILERGMDKKCIHDSVIHEKTVCVGWFPYTKVRAAELATVNVHSESFVMSRDAALFSSISVPFQKYSIFTDSFSPIITAMFDTGIYAKWEEEIIHIYKIKGAENAKKSLESNDPDSSVYQFLKSLNGEGKGGKNKRSLKLKNLLVVFVILIFGLISSVVSFIGEISSYCYAYIIRIWQ</sequence>
<evidence type="ECO:0000313" key="11">
    <source>
        <dbReference type="EMBL" id="CAL8141291.1"/>
    </source>
</evidence>
<dbReference type="Proteomes" id="UP001642540">
    <property type="component" value="Unassembled WGS sequence"/>
</dbReference>
<proteinExistence type="inferred from homology"/>
<protein>
    <recommendedName>
        <fullName evidence="10">Ionotropic glutamate receptor C-terminal domain-containing protein</fullName>
    </recommendedName>
</protein>
<keyword evidence="8" id="KW-0325">Glycoprotein</keyword>
<name>A0ABP1S1B3_9HEXA</name>
<comment type="subcellular location">
    <subcellularLocation>
        <location evidence="1">Cell membrane</location>
        <topology evidence="1">Multi-pass membrane protein</topology>
    </subcellularLocation>
</comment>
<evidence type="ECO:0000256" key="2">
    <source>
        <dbReference type="ARBA" id="ARBA00008685"/>
    </source>
</evidence>
<feature type="transmembrane region" description="Helical" evidence="9">
    <location>
        <begin position="360"/>
        <end position="380"/>
    </location>
</feature>
<keyword evidence="7" id="KW-0675">Receptor</keyword>
<keyword evidence="3" id="KW-1003">Cell membrane</keyword>
<evidence type="ECO:0000313" key="12">
    <source>
        <dbReference type="Proteomes" id="UP001642540"/>
    </source>
</evidence>
<keyword evidence="12" id="KW-1185">Reference proteome</keyword>
<keyword evidence="6 9" id="KW-0472">Membrane</keyword>
<dbReference type="Gene3D" id="3.40.190.10">
    <property type="entry name" value="Periplasmic binding protein-like II"/>
    <property type="match status" value="1"/>
</dbReference>
<gene>
    <name evidence="11" type="ORF">ODALV1_LOCUS28652</name>
</gene>
<evidence type="ECO:0000256" key="4">
    <source>
        <dbReference type="ARBA" id="ARBA00022692"/>
    </source>
</evidence>
<evidence type="ECO:0000256" key="8">
    <source>
        <dbReference type="ARBA" id="ARBA00023180"/>
    </source>
</evidence>
<evidence type="ECO:0000256" key="3">
    <source>
        <dbReference type="ARBA" id="ARBA00022475"/>
    </source>
</evidence>
<evidence type="ECO:0000256" key="1">
    <source>
        <dbReference type="ARBA" id="ARBA00004651"/>
    </source>
</evidence>
<keyword evidence="5 9" id="KW-1133">Transmembrane helix</keyword>
<dbReference type="Gene3D" id="1.10.287.70">
    <property type="match status" value="1"/>
</dbReference>
<dbReference type="InterPro" id="IPR001320">
    <property type="entry name" value="Iontro_rcpt_C"/>
</dbReference>
<evidence type="ECO:0000256" key="6">
    <source>
        <dbReference type="ARBA" id="ARBA00023136"/>
    </source>
</evidence>
<evidence type="ECO:0000256" key="9">
    <source>
        <dbReference type="SAM" id="Phobius"/>
    </source>
</evidence>
<comment type="caution">
    <text evidence="11">The sequence shown here is derived from an EMBL/GenBank/DDBJ whole genome shotgun (WGS) entry which is preliminary data.</text>
</comment>
<dbReference type="PANTHER" id="PTHR42643">
    <property type="entry name" value="IONOTROPIC RECEPTOR 20A-RELATED"/>
    <property type="match status" value="1"/>
</dbReference>
<dbReference type="InterPro" id="IPR052192">
    <property type="entry name" value="Insect_Ionotropic_Sensory_Rcpt"/>
</dbReference>
<evidence type="ECO:0000256" key="5">
    <source>
        <dbReference type="ARBA" id="ARBA00022989"/>
    </source>
</evidence>
<organism evidence="11 12">
    <name type="scientific">Orchesella dallaii</name>
    <dbReference type="NCBI Taxonomy" id="48710"/>
    <lineage>
        <taxon>Eukaryota</taxon>
        <taxon>Metazoa</taxon>
        <taxon>Ecdysozoa</taxon>
        <taxon>Arthropoda</taxon>
        <taxon>Hexapoda</taxon>
        <taxon>Collembola</taxon>
        <taxon>Entomobryomorpha</taxon>
        <taxon>Entomobryoidea</taxon>
        <taxon>Orchesellidae</taxon>
        <taxon>Orchesellinae</taxon>
        <taxon>Orchesella</taxon>
    </lineage>
</organism>
<evidence type="ECO:0000256" key="7">
    <source>
        <dbReference type="ARBA" id="ARBA00023170"/>
    </source>
</evidence>
<evidence type="ECO:0000259" key="10">
    <source>
        <dbReference type="Pfam" id="PF00060"/>
    </source>
</evidence>
<feature type="transmembrane region" description="Helical" evidence="9">
    <location>
        <begin position="634"/>
        <end position="654"/>
    </location>
</feature>
<comment type="similarity">
    <text evidence="2">Belongs to the glutamate-gated ion channel (TC 1.A.10.1) family.</text>
</comment>
<keyword evidence="4 9" id="KW-0812">Transmembrane</keyword>
<dbReference type="PANTHER" id="PTHR42643:SF24">
    <property type="entry name" value="IONOTROPIC RECEPTOR 60A"/>
    <property type="match status" value="1"/>
</dbReference>
<dbReference type="EMBL" id="CAXLJM020000146">
    <property type="protein sequence ID" value="CAL8141291.1"/>
    <property type="molecule type" value="Genomic_DNA"/>
</dbReference>
<reference evidence="11 12" key="1">
    <citation type="submission" date="2024-08" db="EMBL/GenBank/DDBJ databases">
        <authorList>
            <person name="Cucini C."/>
            <person name="Frati F."/>
        </authorList>
    </citation>
    <scope>NUCLEOTIDE SEQUENCE [LARGE SCALE GENOMIC DNA]</scope>
</reference>
<dbReference type="Pfam" id="PF00060">
    <property type="entry name" value="Lig_chan"/>
    <property type="match status" value="1"/>
</dbReference>
<accession>A0ABP1S1B3</accession>
<feature type="domain" description="Ionotropic glutamate receptor C-terminal" evidence="10">
    <location>
        <begin position="358"/>
        <end position="645"/>
    </location>
</feature>